<evidence type="ECO:0000313" key="3">
    <source>
        <dbReference type="Proteomes" id="UP000011135"/>
    </source>
</evidence>
<reference evidence="2 3" key="1">
    <citation type="submission" date="2012-12" db="EMBL/GenBank/DDBJ databases">
        <title>Genome assembly of Fulvivirga imtechensis AK7.</title>
        <authorList>
            <person name="Nupur N."/>
            <person name="Khatri I."/>
            <person name="Kumar R."/>
            <person name="Subramanian S."/>
            <person name="Pinnaka A."/>
        </authorList>
    </citation>
    <scope>NUCLEOTIDE SEQUENCE [LARGE SCALE GENOMIC DNA]</scope>
    <source>
        <strain evidence="2 3">AK7</strain>
    </source>
</reference>
<organism evidence="2 3">
    <name type="scientific">Fulvivirga imtechensis AK7</name>
    <dbReference type="NCBI Taxonomy" id="1237149"/>
    <lineage>
        <taxon>Bacteria</taxon>
        <taxon>Pseudomonadati</taxon>
        <taxon>Bacteroidota</taxon>
        <taxon>Cytophagia</taxon>
        <taxon>Cytophagales</taxon>
        <taxon>Fulvivirgaceae</taxon>
        <taxon>Fulvivirga</taxon>
    </lineage>
</organism>
<dbReference type="eggNOG" id="COG0457">
    <property type="taxonomic scope" value="Bacteria"/>
</dbReference>
<name>L8JLR7_9BACT</name>
<proteinExistence type="predicted"/>
<feature type="signal peptide" evidence="1">
    <location>
        <begin position="1"/>
        <end position="24"/>
    </location>
</feature>
<comment type="caution">
    <text evidence="2">The sequence shown here is derived from an EMBL/GenBank/DDBJ whole genome shotgun (WGS) entry which is preliminary data.</text>
</comment>
<dbReference type="Pfam" id="PF11138">
    <property type="entry name" value="DUF2911"/>
    <property type="match status" value="1"/>
</dbReference>
<sequence length="294" mass="33917">MHMSRIIFALLLVVCLVGSHHLQAQIVTPDLSPFATVTQKIGFNEVRIEYSRPSVRGRIIFGELVPYGEVWRMGANASTKLYIREQLTIQDQYKLPPGVYGMYAIPDKEEWTIILSREPWLWGAFGYSESYDEVRFKVKPQTLKEQIETFTIQFANVCMNCAEIQLLWDFTKVAFSISTNADEKVVASIKSFTNNPESKLAGEYYLAAKYYLDTNKDLDQALIWIDKALQYGPGAYWVTHTKAEILAKKGDYPEAIKTAKLSKEQAEAKDDQDYVRINEKEIEKWEKLKKMKRQ</sequence>
<accession>L8JLR7</accession>
<evidence type="ECO:0008006" key="4">
    <source>
        <dbReference type="Google" id="ProtNLM"/>
    </source>
</evidence>
<dbReference type="EMBL" id="AMZN01000111">
    <property type="protein sequence ID" value="ELR68469.1"/>
    <property type="molecule type" value="Genomic_DNA"/>
</dbReference>
<dbReference type="STRING" id="1237149.C900_00303"/>
<gene>
    <name evidence="2" type="ORF">C900_00303</name>
</gene>
<feature type="chain" id="PRO_5003993261" description="DUF2911 domain-containing protein" evidence="1">
    <location>
        <begin position="25"/>
        <end position="294"/>
    </location>
</feature>
<dbReference type="Gene3D" id="1.25.40.1040">
    <property type="match status" value="1"/>
</dbReference>
<evidence type="ECO:0000256" key="1">
    <source>
        <dbReference type="SAM" id="SignalP"/>
    </source>
</evidence>
<evidence type="ECO:0000313" key="2">
    <source>
        <dbReference type="EMBL" id="ELR68469.1"/>
    </source>
</evidence>
<dbReference type="Proteomes" id="UP000011135">
    <property type="component" value="Unassembled WGS sequence"/>
</dbReference>
<keyword evidence="1" id="KW-0732">Signal</keyword>
<dbReference type="AlphaFoldDB" id="L8JLR7"/>
<dbReference type="SUPFAM" id="SSF48452">
    <property type="entry name" value="TPR-like"/>
    <property type="match status" value="1"/>
</dbReference>
<dbReference type="InterPro" id="IPR011990">
    <property type="entry name" value="TPR-like_helical_dom_sf"/>
</dbReference>
<dbReference type="InterPro" id="IPR021314">
    <property type="entry name" value="DUF2911"/>
</dbReference>
<keyword evidence="3" id="KW-1185">Reference proteome</keyword>
<protein>
    <recommendedName>
        <fullName evidence="4">DUF2911 domain-containing protein</fullName>
    </recommendedName>
</protein>